<dbReference type="NCBIfam" id="TIGR01509">
    <property type="entry name" value="HAD-SF-IA-v3"/>
    <property type="match status" value="1"/>
</dbReference>
<dbReference type="AlphaFoldDB" id="A0A1I5L7G5"/>
<evidence type="ECO:0000313" key="2">
    <source>
        <dbReference type="Proteomes" id="UP000182692"/>
    </source>
</evidence>
<dbReference type="CDD" id="cd02603">
    <property type="entry name" value="HAD_sEH-N_like"/>
    <property type="match status" value="1"/>
</dbReference>
<dbReference type="PANTHER" id="PTHR43611:SF3">
    <property type="entry name" value="FLAVIN MONONUCLEOTIDE HYDROLASE 1, CHLOROPLATIC"/>
    <property type="match status" value="1"/>
</dbReference>
<dbReference type="Pfam" id="PF00702">
    <property type="entry name" value="Hydrolase"/>
    <property type="match status" value="1"/>
</dbReference>
<dbReference type="GO" id="GO:0016787">
    <property type="term" value="F:hydrolase activity"/>
    <property type="evidence" value="ECO:0007669"/>
    <property type="project" value="UniProtKB-KW"/>
</dbReference>
<gene>
    <name evidence="1" type="ORF">SAMN03084138_00846</name>
</gene>
<dbReference type="GeneID" id="35872460"/>
<proteinExistence type="predicted"/>
<evidence type="ECO:0000313" key="1">
    <source>
        <dbReference type="EMBL" id="SFO93112.1"/>
    </source>
</evidence>
<dbReference type="InterPro" id="IPR023198">
    <property type="entry name" value="PGP-like_dom2"/>
</dbReference>
<name>A0A1I5L7G5_9GAMM</name>
<dbReference type="SUPFAM" id="SSF56784">
    <property type="entry name" value="HAD-like"/>
    <property type="match status" value="1"/>
</dbReference>
<reference evidence="1 2" key="1">
    <citation type="submission" date="2016-10" db="EMBL/GenBank/DDBJ databases">
        <authorList>
            <person name="de Groot N.N."/>
        </authorList>
    </citation>
    <scope>NUCLEOTIDE SEQUENCE [LARGE SCALE GENOMIC DNA]</scope>
    <source>
        <strain evidence="1 2">DSM 15893</strain>
    </source>
</reference>
<dbReference type="InterPro" id="IPR036412">
    <property type="entry name" value="HAD-like_sf"/>
</dbReference>
<dbReference type="Proteomes" id="UP000182692">
    <property type="component" value="Unassembled WGS sequence"/>
</dbReference>
<dbReference type="InterPro" id="IPR006439">
    <property type="entry name" value="HAD-SF_hydro_IA"/>
</dbReference>
<dbReference type="Gene3D" id="1.10.150.240">
    <property type="entry name" value="Putative phosphatase, domain 2"/>
    <property type="match status" value="1"/>
</dbReference>
<organism evidence="1 2">
    <name type="scientific">Enterovibrio norvegicus DSM 15893</name>
    <dbReference type="NCBI Taxonomy" id="1121869"/>
    <lineage>
        <taxon>Bacteria</taxon>
        <taxon>Pseudomonadati</taxon>
        <taxon>Pseudomonadota</taxon>
        <taxon>Gammaproteobacteria</taxon>
        <taxon>Vibrionales</taxon>
        <taxon>Vibrionaceae</taxon>
        <taxon>Enterovibrio</taxon>
    </lineage>
</organism>
<keyword evidence="1" id="KW-0378">Hydrolase</keyword>
<sequence length="205" mass="23282">MTNPDIKNVVFDVGNVLVRWNPVEIIRLTFGDDVDATELSKRVFQQELWLALNRGELTEQEAKHQYVQTLSLSPSEVERLFYYIKQTQIPLFGTVALMKRLKTAGYATYALTDNVHEIVSFLKQEYDFWPLFDGAIVSAEVGCLKPNADIFHQLLDTFDLNANETVFLDDVAKNVEGARKVGLSAIQFTQASQAERELKELGLCF</sequence>
<dbReference type="EMBL" id="FOWR01000005">
    <property type="protein sequence ID" value="SFO93112.1"/>
    <property type="molecule type" value="Genomic_DNA"/>
</dbReference>
<protein>
    <submittedName>
        <fullName evidence="1">Putative hydrolase of the HAD superfamily</fullName>
    </submittedName>
</protein>
<dbReference type="STRING" id="1121869.SAMN03084138_00846"/>
<dbReference type="SFLD" id="SFLDG01129">
    <property type="entry name" value="C1.5:_HAD__Beta-PGM__Phosphata"/>
    <property type="match status" value="1"/>
</dbReference>
<dbReference type="OrthoDB" id="9797415at2"/>
<dbReference type="SFLD" id="SFLDS00003">
    <property type="entry name" value="Haloacid_Dehalogenase"/>
    <property type="match status" value="1"/>
</dbReference>
<dbReference type="InterPro" id="IPR023214">
    <property type="entry name" value="HAD_sf"/>
</dbReference>
<dbReference type="Gene3D" id="3.40.50.1000">
    <property type="entry name" value="HAD superfamily/HAD-like"/>
    <property type="match status" value="1"/>
</dbReference>
<dbReference type="RefSeq" id="WP_074925410.1">
    <property type="nucleotide sequence ID" value="NZ_FOWR01000005.1"/>
</dbReference>
<accession>A0A1I5L7G5</accession>
<dbReference type="PANTHER" id="PTHR43611">
    <property type="entry name" value="ALPHA-D-GLUCOSE 1-PHOSPHATE PHOSPHATASE"/>
    <property type="match status" value="1"/>
</dbReference>